<proteinExistence type="predicted"/>
<dbReference type="RefSeq" id="WP_142706872.1">
    <property type="nucleotide sequence ID" value="NZ_VIRS01000017.1"/>
</dbReference>
<evidence type="ECO:0008006" key="3">
    <source>
        <dbReference type="Google" id="ProtNLM"/>
    </source>
</evidence>
<dbReference type="InParanoid" id="A0A545AMK4"/>
<gene>
    <name evidence="1" type="ORF">FL583_22995</name>
</gene>
<organism evidence="1 2">
    <name type="scientific">Cryptosporangium phraense</name>
    <dbReference type="NCBI Taxonomy" id="2593070"/>
    <lineage>
        <taxon>Bacteria</taxon>
        <taxon>Bacillati</taxon>
        <taxon>Actinomycetota</taxon>
        <taxon>Actinomycetes</taxon>
        <taxon>Cryptosporangiales</taxon>
        <taxon>Cryptosporangiaceae</taxon>
        <taxon>Cryptosporangium</taxon>
    </lineage>
</organism>
<keyword evidence="2" id="KW-1185">Reference proteome</keyword>
<dbReference type="OrthoDB" id="3366489at2"/>
<dbReference type="EMBL" id="VIRS01000017">
    <property type="protein sequence ID" value="TQS42564.1"/>
    <property type="molecule type" value="Genomic_DNA"/>
</dbReference>
<evidence type="ECO:0000313" key="1">
    <source>
        <dbReference type="EMBL" id="TQS42564.1"/>
    </source>
</evidence>
<protein>
    <recommendedName>
        <fullName evidence="3">Secreted protein</fullName>
    </recommendedName>
</protein>
<sequence>MDQRLAQLRGNTAPKRHNARTIAALTTNPGCARRAILDSAGVDKDALARTIGFPAPFGQSSFAITRGNAFEAQVKADGCAELLRLLRETLGLDLAEAAYTNLEDVGGDDSQEIRHAYSAQKLTRGAETLFDHPLLRLAVAGQNVYLEPDLVAFQHDGVFHVVEIKSFAVIDGQADPGKVAAAAIQSAVYVLALRRLLGRGDDAVSPDVVLVCPENFSNRPVATKVDVRKQLIILDHQLSRLTRVEALLDLLPPGLTLDPAQPPADLAAALGPLEARYAPGCLSSCELGFFCREESAGCTDALGTSVREQLGGVETVAEALRIAHGDHPVPPEEAETAEVLRSSARIYDDALRRTVRPVVLAPVP</sequence>
<comment type="caution">
    <text evidence="1">The sequence shown here is derived from an EMBL/GenBank/DDBJ whole genome shotgun (WGS) entry which is preliminary data.</text>
</comment>
<name>A0A545AMK4_9ACTN</name>
<reference evidence="1 2" key="1">
    <citation type="submission" date="2019-07" db="EMBL/GenBank/DDBJ databases">
        <title>Cryptosporangium phraense sp. nov., isolated from plant litter.</title>
        <authorList>
            <person name="Suriyachadkun C."/>
        </authorList>
    </citation>
    <scope>NUCLEOTIDE SEQUENCE [LARGE SCALE GENOMIC DNA]</scope>
    <source>
        <strain evidence="1 2">A-T 5661</strain>
    </source>
</reference>
<dbReference type="AlphaFoldDB" id="A0A545AMK4"/>
<dbReference type="Proteomes" id="UP000317982">
    <property type="component" value="Unassembled WGS sequence"/>
</dbReference>
<accession>A0A545AMK4</accession>
<evidence type="ECO:0000313" key="2">
    <source>
        <dbReference type="Proteomes" id="UP000317982"/>
    </source>
</evidence>